<dbReference type="PATRIC" id="fig|1768241.3.peg.2769"/>
<dbReference type="PANTHER" id="PTHR42941">
    <property type="entry name" value="SLL1037 PROTEIN"/>
    <property type="match status" value="1"/>
</dbReference>
<accession>A0A132BWB2</accession>
<proteinExistence type="predicted"/>
<keyword evidence="1" id="KW-0732">Signal</keyword>
<dbReference type="EMBL" id="LPUY01000074">
    <property type="protein sequence ID" value="KUP92673.1"/>
    <property type="molecule type" value="Genomic_DNA"/>
</dbReference>
<dbReference type="AlphaFoldDB" id="A0A132BWB2"/>
<gene>
    <name evidence="2" type="ORF">TRIHO_26460</name>
</gene>
<evidence type="ECO:0000313" key="2">
    <source>
        <dbReference type="EMBL" id="KUP92673.1"/>
    </source>
</evidence>
<dbReference type="CDD" id="cd13568">
    <property type="entry name" value="PBP2_TAXI_TRAP_like_3"/>
    <property type="match status" value="1"/>
</dbReference>
<comment type="caution">
    <text evidence="2">The sequence shown here is derived from an EMBL/GenBank/DDBJ whole genome shotgun (WGS) entry which is preliminary data.</text>
</comment>
<dbReference type="NCBIfam" id="TIGR02122">
    <property type="entry name" value="TRAP_TAXI"/>
    <property type="match status" value="1"/>
</dbReference>
<evidence type="ECO:0000313" key="3">
    <source>
        <dbReference type="Proteomes" id="UP000068382"/>
    </source>
</evidence>
<evidence type="ECO:0000256" key="1">
    <source>
        <dbReference type="SAM" id="SignalP"/>
    </source>
</evidence>
<name>A0A132BWB2_9RHOB</name>
<feature type="chain" id="PRO_5007288639" evidence="1">
    <location>
        <begin position="29"/>
        <end position="330"/>
    </location>
</feature>
<dbReference type="PANTHER" id="PTHR42941:SF1">
    <property type="entry name" value="SLL1037 PROTEIN"/>
    <property type="match status" value="1"/>
</dbReference>
<reference evidence="2 3" key="1">
    <citation type="submission" date="2015-12" db="EMBL/GenBank/DDBJ databases">
        <title>Genome sequence of the marine Rhodobacteraceae strain O3.65, Candidatus Tritonibacter horizontis.</title>
        <authorList>
            <person name="Poehlein A."/>
            <person name="Giebel H.A."/>
            <person name="Voget S."/>
            <person name="Brinkhoff T."/>
        </authorList>
    </citation>
    <scope>NUCLEOTIDE SEQUENCE [LARGE SCALE GENOMIC DNA]</scope>
    <source>
        <strain evidence="2 3">O3.65</strain>
    </source>
</reference>
<protein>
    <submittedName>
        <fullName evidence="2">NMT1/THI5 like protein</fullName>
    </submittedName>
</protein>
<dbReference type="Gene3D" id="3.40.190.10">
    <property type="entry name" value="Periplasmic binding protein-like II"/>
    <property type="match status" value="2"/>
</dbReference>
<dbReference type="SUPFAM" id="SSF53850">
    <property type="entry name" value="Periplasmic binding protein-like II"/>
    <property type="match status" value="1"/>
</dbReference>
<feature type="signal peptide" evidence="1">
    <location>
        <begin position="1"/>
        <end position="28"/>
    </location>
</feature>
<dbReference type="Proteomes" id="UP000068382">
    <property type="component" value="Unassembled WGS sequence"/>
</dbReference>
<dbReference type="InterPro" id="IPR011852">
    <property type="entry name" value="TRAP_TAXI"/>
</dbReference>
<sequence length="330" mass="35891">MRALRKTVSRWVLGTLMCISLMSTRVTAEDFITIGTGAVSGLYYPMGTAICRLLNKDRRRHGIRCRAEPSGGSLANLQALREGRLDFAIVQSDWQAQAYHGSPLLSEGVPFSDLRALVSLHSEIFTVVARADAGIASFADLRGKRVNIGNKGSGQRATMEVLMTALEWDLDSFAQVSDLPAESQSAALCAGEFDAMIYVVGHPSASVEDATTACDSVLVPVDDPRLRAIIAASDVYGFAEIPANLYRGNREPVKSFGFAATLVTTRQQGLRVVNALVRTIITDLAALRRAHPGFASLDQQRMVEDFNTAPLHRAARAYFRFEGLLERSSP</sequence>
<keyword evidence="3" id="KW-1185">Reference proteome</keyword>
<organism evidence="2 3">
    <name type="scientific">Tritonibacter horizontis</name>
    <dbReference type="NCBI Taxonomy" id="1768241"/>
    <lineage>
        <taxon>Bacteria</taxon>
        <taxon>Pseudomonadati</taxon>
        <taxon>Pseudomonadota</taxon>
        <taxon>Alphaproteobacteria</taxon>
        <taxon>Rhodobacterales</taxon>
        <taxon>Paracoccaceae</taxon>
        <taxon>Tritonibacter</taxon>
    </lineage>
</organism>
<dbReference type="Pfam" id="PF16868">
    <property type="entry name" value="NMT1_3"/>
    <property type="match status" value="1"/>
</dbReference>